<dbReference type="GO" id="GO:0005524">
    <property type="term" value="F:ATP binding"/>
    <property type="evidence" value="ECO:0007669"/>
    <property type="project" value="InterPro"/>
</dbReference>
<dbReference type="GO" id="GO:0016887">
    <property type="term" value="F:ATP hydrolysis activity"/>
    <property type="evidence" value="ECO:0007669"/>
    <property type="project" value="InterPro"/>
</dbReference>
<dbReference type="EMBL" id="CAJPDR010000013">
    <property type="protein sequence ID" value="CAF9905823.1"/>
    <property type="molecule type" value="Genomic_DNA"/>
</dbReference>
<organism evidence="2 3">
    <name type="scientific">Alectoria fallacina</name>
    <dbReference type="NCBI Taxonomy" id="1903189"/>
    <lineage>
        <taxon>Eukaryota</taxon>
        <taxon>Fungi</taxon>
        <taxon>Dikarya</taxon>
        <taxon>Ascomycota</taxon>
        <taxon>Pezizomycotina</taxon>
        <taxon>Lecanoromycetes</taxon>
        <taxon>OSLEUM clade</taxon>
        <taxon>Lecanoromycetidae</taxon>
        <taxon>Lecanorales</taxon>
        <taxon>Lecanorineae</taxon>
        <taxon>Parmeliaceae</taxon>
        <taxon>Alectoria</taxon>
    </lineage>
</organism>
<comment type="caution">
    <text evidence="2">The sequence shown here is derived from an EMBL/GenBank/DDBJ whole genome shotgun (WGS) entry which is preliminary data.</text>
</comment>
<dbReference type="SUPFAM" id="SSF52540">
    <property type="entry name" value="P-loop containing nucleoside triphosphate hydrolases"/>
    <property type="match status" value="1"/>
</dbReference>
<proteinExistence type="predicted"/>
<dbReference type="SMART" id="SM00382">
    <property type="entry name" value="AAA"/>
    <property type="match status" value="1"/>
</dbReference>
<dbReference type="Proteomes" id="UP000664203">
    <property type="component" value="Unassembled WGS sequence"/>
</dbReference>
<dbReference type="InterPro" id="IPR003959">
    <property type="entry name" value="ATPase_AAA_core"/>
</dbReference>
<keyword evidence="3" id="KW-1185">Reference proteome</keyword>
<evidence type="ECO:0000259" key="1">
    <source>
        <dbReference type="SMART" id="SM00382"/>
    </source>
</evidence>
<dbReference type="PANTHER" id="PTHR46411">
    <property type="entry name" value="FAMILY ATPASE, PUTATIVE-RELATED"/>
    <property type="match status" value="1"/>
</dbReference>
<reference evidence="2" key="1">
    <citation type="submission" date="2021-03" db="EMBL/GenBank/DDBJ databases">
        <authorList>
            <person name="Tagirdzhanova G."/>
        </authorList>
    </citation>
    <scope>NUCLEOTIDE SEQUENCE</scope>
</reference>
<feature type="domain" description="AAA+ ATPase" evidence="1">
    <location>
        <begin position="139"/>
        <end position="264"/>
    </location>
</feature>
<evidence type="ECO:0000313" key="3">
    <source>
        <dbReference type="Proteomes" id="UP000664203"/>
    </source>
</evidence>
<dbReference type="InterPro" id="IPR003593">
    <property type="entry name" value="AAA+_ATPase"/>
</dbReference>
<dbReference type="AlphaFoldDB" id="A0A8H3EIA4"/>
<dbReference type="InterPro" id="IPR027417">
    <property type="entry name" value="P-loop_NTPase"/>
</dbReference>
<accession>A0A8H3EIA4</accession>
<dbReference type="Gene3D" id="3.40.50.300">
    <property type="entry name" value="P-loop containing nucleotide triphosphate hydrolases"/>
    <property type="match status" value="1"/>
</dbReference>
<sequence>MIDTRSCYNDGADERPRFINIGAGEHLHTDLGEDNEGRQIIKGRYGNYDDIDPHKCKSMDPEQYLVCHNRIWAFVLKTRQWELLDVANFRQPDFQVDLIKDLALDKDANAMIKAFSHHYTMQSETENTWSADFVRNKGEGQIFLLHGKPGLGKTTTAECVAELTRRPLLSLTCGDLGIEPLAIERELMRWLTLATSWEAVLLLDEADVCLESRISQDLQRNTLVSIFLRALEYYQGLLFLTTNRVGTFDDAFVSRIHVVIHYPEFANVQRGQIWEHLLQQARKRARKNIMFTQRNDRLCARKQRDATSRMGTGARSGTVT</sequence>
<dbReference type="PANTHER" id="PTHR46411:SF4">
    <property type="entry name" value="AAA+ ATPASE DOMAIN-CONTAINING PROTEIN"/>
    <property type="match status" value="1"/>
</dbReference>
<evidence type="ECO:0000313" key="2">
    <source>
        <dbReference type="EMBL" id="CAF9905823.1"/>
    </source>
</evidence>
<dbReference type="OrthoDB" id="4590793at2759"/>
<protein>
    <recommendedName>
        <fullName evidence="1">AAA+ ATPase domain-containing protein</fullName>
    </recommendedName>
</protein>
<gene>
    <name evidence="2" type="ORF">ALECFALPRED_001356</name>
</gene>
<dbReference type="Pfam" id="PF00004">
    <property type="entry name" value="AAA"/>
    <property type="match status" value="1"/>
</dbReference>
<name>A0A8H3EIA4_9LECA</name>